<feature type="compositionally biased region" description="Low complexity" evidence="8">
    <location>
        <begin position="39"/>
        <end position="50"/>
    </location>
</feature>
<dbReference type="InterPro" id="IPR025713">
    <property type="entry name" value="MotB-like_N_dom"/>
</dbReference>
<feature type="region of interest" description="Disordered" evidence="8">
    <location>
        <begin position="293"/>
        <end position="380"/>
    </location>
</feature>
<evidence type="ECO:0000256" key="9">
    <source>
        <dbReference type="SAM" id="SignalP"/>
    </source>
</evidence>
<evidence type="ECO:0000256" key="7">
    <source>
        <dbReference type="PROSITE-ProRule" id="PRU00473"/>
    </source>
</evidence>
<protein>
    <recommendedName>
        <fullName evidence="10">OmpA-like domain-containing protein</fullName>
    </recommendedName>
</protein>
<dbReference type="Pfam" id="PF00691">
    <property type="entry name" value="OmpA"/>
    <property type="match status" value="1"/>
</dbReference>
<dbReference type="InterPro" id="IPR050330">
    <property type="entry name" value="Bact_OuterMem_StrucFunc"/>
</dbReference>
<feature type="compositionally biased region" description="Basic and acidic residues" evidence="8">
    <location>
        <begin position="63"/>
        <end position="73"/>
    </location>
</feature>
<feature type="compositionally biased region" description="Low complexity" evidence="8">
    <location>
        <begin position="314"/>
        <end position="380"/>
    </location>
</feature>
<feature type="compositionally biased region" description="Low complexity" evidence="8">
    <location>
        <begin position="293"/>
        <end position="307"/>
    </location>
</feature>
<evidence type="ECO:0000259" key="10">
    <source>
        <dbReference type="PROSITE" id="PS51123"/>
    </source>
</evidence>
<feature type="chain" id="PRO_5046104212" description="OmpA-like domain-containing protein" evidence="9">
    <location>
        <begin position="23"/>
        <end position="380"/>
    </location>
</feature>
<dbReference type="Gene3D" id="3.30.1330.60">
    <property type="entry name" value="OmpA-like domain"/>
    <property type="match status" value="1"/>
</dbReference>
<dbReference type="InterPro" id="IPR006665">
    <property type="entry name" value="OmpA-like"/>
</dbReference>
<dbReference type="Pfam" id="PF13677">
    <property type="entry name" value="MotB_plug"/>
    <property type="match status" value="1"/>
</dbReference>
<evidence type="ECO:0000313" key="11">
    <source>
        <dbReference type="EMBL" id="EEQ05643.1"/>
    </source>
</evidence>
<evidence type="ECO:0000313" key="12">
    <source>
        <dbReference type="Proteomes" id="UP000010319"/>
    </source>
</evidence>
<dbReference type="PANTHER" id="PTHR30329">
    <property type="entry name" value="STATOR ELEMENT OF FLAGELLAR MOTOR COMPLEX"/>
    <property type="match status" value="1"/>
</dbReference>
<evidence type="ECO:0000256" key="6">
    <source>
        <dbReference type="ARBA" id="ARBA00023136"/>
    </source>
</evidence>
<dbReference type="InterPro" id="IPR036737">
    <property type="entry name" value="OmpA-like_sf"/>
</dbReference>
<organism evidence="11 12">
    <name type="scientific">Yersinia bercovieri ATCC 43970</name>
    <dbReference type="NCBI Taxonomy" id="349968"/>
    <lineage>
        <taxon>Bacteria</taxon>
        <taxon>Pseudomonadati</taxon>
        <taxon>Pseudomonadota</taxon>
        <taxon>Gammaproteobacteria</taxon>
        <taxon>Enterobacterales</taxon>
        <taxon>Yersiniaceae</taxon>
        <taxon>Yersinia</taxon>
    </lineage>
</organism>
<feature type="signal peptide" evidence="9">
    <location>
        <begin position="1"/>
        <end position="22"/>
    </location>
</feature>
<keyword evidence="3" id="KW-1003">Cell membrane</keyword>
<dbReference type="PROSITE" id="PS51123">
    <property type="entry name" value="OMPA_2"/>
    <property type="match status" value="1"/>
</dbReference>
<dbReference type="PANTHER" id="PTHR30329:SF18">
    <property type="entry name" value="MOTILITY PROTEIN B"/>
    <property type="match status" value="1"/>
</dbReference>
<keyword evidence="12" id="KW-1185">Reference proteome</keyword>
<sequence>MTAMMAFFLVMWLLSVSSPQQLTQIADYFRTPLKVALTSGDKSSSSTSPIPGGGDDPTQQVGEVRKHIDSEESRKEEYRLNKLREKLDQLIESDPRLRALRPHLLINMMEEGLRIQIIDSQNRPMFKMGSAQVEPYMRDILRAIAPILNDIPNKISLSGHTDDLPYANGERGYSNWELSADRANASRRELLIGGLDEGKVLRVVGMASTMRLKEQASDDPVNRRISILVLNKQTQHDIEHENLDNRALDIEKAESLKQIESTGTAPAATSAVTAATPPAVAATSTEQAVATGSAAAGSTNAPQPAKAAADDAVKVAASPGSSSTTLSSTTASSSTTTAPAPQTQPLSTGNMTPAASGPTTSLPAAPASHAPVSPTSRDAQ</sequence>
<keyword evidence="5" id="KW-1133">Transmembrane helix</keyword>
<dbReference type="Proteomes" id="UP000010319">
    <property type="component" value="Unassembled WGS sequence"/>
</dbReference>
<reference evidence="11" key="1">
    <citation type="submission" date="2008-12" db="EMBL/GenBank/DDBJ databases">
        <title>Annotation of the Yersinia bercovieri ATCC 43970 genome.</title>
        <authorList>
            <person name="Read T.D."/>
            <person name="Akmal A."/>
            <person name="Bishop-Lilly K."/>
            <person name="Chen P.E."/>
            <person name="Cook C."/>
            <person name="Kiley M.P."/>
            <person name="Lentz S."/>
            <person name="Mateczun A."/>
            <person name="Nagarajan N."/>
            <person name="Nolan N."/>
            <person name="Osborne B.I."/>
            <person name="Pop M."/>
            <person name="Sozhamannan S."/>
            <person name="Stewart A.C."/>
            <person name="Sulakvelidze A."/>
            <person name="Thomason B."/>
            <person name="Willner K."/>
            <person name="Zwick M.E."/>
        </authorList>
    </citation>
    <scope>NUCLEOTIDE SEQUENCE [LARGE SCALE GENOMIC DNA]</scope>
    <source>
        <strain evidence="11">ATCC 43970</strain>
    </source>
</reference>
<evidence type="ECO:0000256" key="1">
    <source>
        <dbReference type="ARBA" id="ARBA00004162"/>
    </source>
</evidence>
<keyword evidence="9" id="KW-0732">Signal</keyword>
<evidence type="ECO:0000256" key="4">
    <source>
        <dbReference type="ARBA" id="ARBA00022692"/>
    </source>
</evidence>
<comment type="subcellular location">
    <subcellularLocation>
        <location evidence="1">Cell membrane</location>
        <topology evidence="1">Single-pass membrane protein</topology>
    </subcellularLocation>
</comment>
<keyword evidence="4" id="KW-0812">Transmembrane</keyword>
<name>A0ABP2DZ70_YERBE</name>
<comment type="similarity">
    <text evidence="2">Belongs to the MotB family.</text>
</comment>
<gene>
    <name evidence="11" type="ORF">yberc0001_17840</name>
</gene>
<dbReference type="NCBIfam" id="NF006548">
    <property type="entry name" value="PRK09041.1"/>
    <property type="match status" value="1"/>
</dbReference>
<evidence type="ECO:0000256" key="8">
    <source>
        <dbReference type="SAM" id="MobiDB-lite"/>
    </source>
</evidence>
<evidence type="ECO:0000256" key="3">
    <source>
        <dbReference type="ARBA" id="ARBA00022475"/>
    </source>
</evidence>
<dbReference type="CDD" id="cd07185">
    <property type="entry name" value="OmpA_C-like"/>
    <property type="match status" value="1"/>
</dbReference>
<evidence type="ECO:0000256" key="5">
    <source>
        <dbReference type="ARBA" id="ARBA00022989"/>
    </source>
</evidence>
<dbReference type="SUPFAM" id="SSF103088">
    <property type="entry name" value="OmpA-like"/>
    <property type="match status" value="1"/>
</dbReference>
<proteinExistence type="inferred from homology"/>
<keyword evidence="6 7" id="KW-0472">Membrane</keyword>
<feature type="region of interest" description="Disordered" evidence="8">
    <location>
        <begin position="39"/>
        <end position="73"/>
    </location>
</feature>
<feature type="domain" description="OmpA-like" evidence="10">
    <location>
        <begin position="113"/>
        <end position="233"/>
    </location>
</feature>
<evidence type="ECO:0000256" key="2">
    <source>
        <dbReference type="ARBA" id="ARBA00008914"/>
    </source>
</evidence>
<accession>A0ABP2DZ70</accession>
<dbReference type="EMBL" id="AALC02000048">
    <property type="protein sequence ID" value="EEQ05643.1"/>
    <property type="molecule type" value="Genomic_DNA"/>
</dbReference>
<comment type="caution">
    <text evidence="11">The sequence shown here is derived from an EMBL/GenBank/DDBJ whole genome shotgun (WGS) entry which is preliminary data.</text>
</comment>